<comment type="caution">
    <text evidence="6">The sequence shown here is derived from an EMBL/GenBank/DDBJ whole genome shotgun (WGS) entry which is preliminary data.</text>
</comment>
<dbReference type="Proteomes" id="UP001595783">
    <property type="component" value="Unassembled WGS sequence"/>
</dbReference>
<evidence type="ECO:0000313" key="7">
    <source>
        <dbReference type="Proteomes" id="UP001595783"/>
    </source>
</evidence>
<dbReference type="Pfam" id="PF13442">
    <property type="entry name" value="Cytochrome_CBB3"/>
    <property type="match status" value="1"/>
</dbReference>
<dbReference type="PROSITE" id="PS51007">
    <property type="entry name" value="CYTC"/>
    <property type="match status" value="1"/>
</dbReference>
<accession>A0ABV7ZH98</accession>
<gene>
    <name evidence="6" type="ORF">ACFOPX_02470</name>
</gene>
<dbReference type="InterPro" id="IPR009056">
    <property type="entry name" value="Cyt_c-like_dom"/>
</dbReference>
<evidence type="ECO:0000256" key="1">
    <source>
        <dbReference type="ARBA" id="ARBA00022617"/>
    </source>
</evidence>
<name>A0ABV7ZH98_9HELI</name>
<evidence type="ECO:0000256" key="3">
    <source>
        <dbReference type="ARBA" id="ARBA00023004"/>
    </source>
</evidence>
<sequence length="105" mass="12252">MGAQNAPKNKDNSFITILEYGKELYKNPRDISCVKCHGLLGEAKVITRYTQHNKERVFSAPPIYNLSFERFKNTLERGRSIMPKYNLTPDEIKAIYYYITSTRKN</sequence>
<keyword evidence="2 4" id="KW-0479">Metal-binding</keyword>
<evidence type="ECO:0000256" key="2">
    <source>
        <dbReference type="ARBA" id="ARBA00022723"/>
    </source>
</evidence>
<protein>
    <submittedName>
        <fullName evidence="6">C-type cytochrome</fullName>
    </submittedName>
</protein>
<dbReference type="InterPro" id="IPR036909">
    <property type="entry name" value="Cyt_c-like_dom_sf"/>
</dbReference>
<evidence type="ECO:0000256" key="4">
    <source>
        <dbReference type="PROSITE-ProRule" id="PRU00433"/>
    </source>
</evidence>
<evidence type="ECO:0000313" key="6">
    <source>
        <dbReference type="EMBL" id="MFC3847401.1"/>
    </source>
</evidence>
<dbReference type="SUPFAM" id="SSF46626">
    <property type="entry name" value="Cytochrome c"/>
    <property type="match status" value="1"/>
</dbReference>
<keyword evidence="1 4" id="KW-0349">Heme</keyword>
<evidence type="ECO:0000259" key="5">
    <source>
        <dbReference type="PROSITE" id="PS51007"/>
    </source>
</evidence>
<keyword evidence="3 4" id="KW-0408">Iron</keyword>
<keyword evidence="7" id="KW-1185">Reference proteome</keyword>
<organism evidence="6 7">
    <name type="scientific">Helicobacter baculiformis</name>
    <dbReference type="NCBI Taxonomy" id="427351"/>
    <lineage>
        <taxon>Bacteria</taxon>
        <taxon>Pseudomonadati</taxon>
        <taxon>Campylobacterota</taxon>
        <taxon>Epsilonproteobacteria</taxon>
        <taxon>Campylobacterales</taxon>
        <taxon>Helicobacteraceae</taxon>
        <taxon>Helicobacter</taxon>
    </lineage>
</organism>
<dbReference type="Gene3D" id="1.10.760.10">
    <property type="entry name" value="Cytochrome c-like domain"/>
    <property type="match status" value="1"/>
</dbReference>
<dbReference type="RefSeq" id="WP_233708977.1">
    <property type="nucleotide sequence ID" value="NZ_FZMF01000013.1"/>
</dbReference>
<feature type="domain" description="Cytochrome c" evidence="5">
    <location>
        <begin position="16"/>
        <end position="103"/>
    </location>
</feature>
<dbReference type="EMBL" id="JBHRZO010000009">
    <property type="protein sequence ID" value="MFC3847401.1"/>
    <property type="molecule type" value="Genomic_DNA"/>
</dbReference>
<reference evidence="7" key="1">
    <citation type="journal article" date="2019" name="Int. J. Syst. Evol. Microbiol.">
        <title>The Global Catalogue of Microorganisms (GCM) 10K type strain sequencing project: providing services to taxonomists for standard genome sequencing and annotation.</title>
        <authorList>
            <consortium name="The Broad Institute Genomics Platform"/>
            <consortium name="The Broad Institute Genome Sequencing Center for Infectious Disease"/>
            <person name="Wu L."/>
            <person name="Ma J."/>
        </authorList>
    </citation>
    <scope>NUCLEOTIDE SEQUENCE [LARGE SCALE GENOMIC DNA]</scope>
    <source>
        <strain evidence="7">CCUG 53816</strain>
    </source>
</reference>
<proteinExistence type="predicted"/>